<dbReference type="Proteomes" id="UP001596368">
    <property type="component" value="Unassembled WGS sequence"/>
</dbReference>
<feature type="compositionally biased region" description="Basic and acidic residues" evidence="1">
    <location>
        <begin position="67"/>
        <end position="85"/>
    </location>
</feature>
<evidence type="ECO:0000256" key="1">
    <source>
        <dbReference type="SAM" id="MobiDB-lite"/>
    </source>
</evidence>
<keyword evidence="3" id="KW-1185">Reference proteome</keyword>
<evidence type="ECO:0000313" key="3">
    <source>
        <dbReference type="Proteomes" id="UP001596368"/>
    </source>
</evidence>
<evidence type="ECO:0000313" key="2">
    <source>
        <dbReference type="EMBL" id="MFC7137931.1"/>
    </source>
</evidence>
<accession>A0ABD5XVL1</accession>
<dbReference type="EMBL" id="JBHSZG010000008">
    <property type="protein sequence ID" value="MFC7137931.1"/>
    <property type="molecule type" value="Genomic_DNA"/>
</dbReference>
<feature type="compositionally biased region" description="Low complexity" evidence="1">
    <location>
        <begin position="86"/>
        <end position="96"/>
    </location>
</feature>
<feature type="compositionally biased region" description="Low complexity" evidence="1">
    <location>
        <begin position="148"/>
        <end position="157"/>
    </location>
</feature>
<gene>
    <name evidence="2" type="ORF">ACFQRB_18755</name>
</gene>
<proteinExistence type="predicted"/>
<comment type="caution">
    <text evidence="2">The sequence shown here is derived from an EMBL/GenBank/DDBJ whole genome shotgun (WGS) entry which is preliminary data.</text>
</comment>
<protein>
    <submittedName>
        <fullName evidence="2">Uncharacterized protein</fullName>
    </submittedName>
</protein>
<dbReference type="AlphaFoldDB" id="A0ABD5XVL1"/>
<name>A0ABD5XVL1_9EURY</name>
<organism evidence="2 3">
    <name type="scientific">Halobaculum litoreum</name>
    <dbReference type="NCBI Taxonomy" id="3031998"/>
    <lineage>
        <taxon>Archaea</taxon>
        <taxon>Methanobacteriati</taxon>
        <taxon>Methanobacteriota</taxon>
        <taxon>Stenosarchaea group</taxon>
        <taxon>Halobacteria</taxon>
        <taxon>Halobacteriales</taxon>
        <taxon>Haloferacaceae</taxon>
        <taxon>Halobaculum</taxon>
    </lineage>
</organism>
<reference evidence="2 3" key="1">
    <citation type="journal article" date="2019" name="Int. J. Syst. Evol. Microbiol.">
        <title>The Global Catalogue of Microorganisms (GCM) 10K type strain sequencing project: providing services to taxonomists for standard genome sequencing and annotation.</title>
        <authorList>
            <consortium name="The Broad Institute Genomics Platform"/>
            <consortium name="The Broad Institute Genome Sequencing Center for Infectious Disease"/>
            <person name="Wu L."/>
            <person name="Ma J."/>
        </authorList>
    </citation>
    <scope>NUCLEOTIDE SEQUENCE [LARGE SCALE GENOMIC DNA]</scope>
    <source>
        <strain evidence="2 3">DT92</strain>
    </source>
</reference>
<feature type="region of interest" description="Disordered" evidence="1">
    <location>
        <begin position="65"/>
        <end position="96"/>
    </location>
</feature>
<feature type="region of interest" description="Disordered" evidence="1">
    <location>
        <begin position="109"/>
        <end position="165"/>
    </location>
</feature>
<sequence>MTDATTRRIRVAVDAEGTGSRFAAGFRSFVEGADRGLDVVAATGPDAGADHGRDDPVDCVVFLGGDAVRDGQETTDSRERRRTERGVPVVAVNDDGAAVGGADAVVVADATEEGTGASRPTSGRPSRAVEARPSATPQGRGSTRRSSSRSTTRCTRSAPTGRSCT</sequence>